<proteinExistence type="predicted"/>
<dbReference type="EMBL" id="CP026100">
    <property type="protein sequence ID" value="AYV45079.1"/>
    <property type="molecule type" value="Genomic_DNA"/>
</dbReference>
<name>A0A2N5CZK5_9CAUL</name>
<evidence type="ECO:0000313" key="3">
    <source>
        <dbReference type="EMBL" id="PLR19240.1"/>
    </source>
</evidence>
<accession>A0A2N5CZK5</accession>
<keyword evidence="5" id="KW-1185">Reference proteome</keyword>
<dbReference type="EMBL" id="PJRQ01000008">
    <property type="protein sequence ID" value="PLR19240.1"/>
    <property type="molecule type" value="Genomic_DNA"/>
</dbReference>
<dbReference type="OrthoDB" id="8439007at2"/>
<dbReference type="Proteomes" id="UP000281192">
    <property type="component" value="Chromosome"/>
</dbReference>
<dbReference type="Proteomes" id="UP000234483">
    <property type="component" value="Unassembled WGS sequence"/>
</dbReference>
<organism evidence="3 4">
    <name type="scientific">Caulobacter flavus</name>
    <dbReference type="NCBI Taxonomy" id="1679497"/>
    <lineage>
        <taxon>Bacteria</taxon>
        <taxon>Pseudomonadati</taxon>
        <taxon>Pseudomonadota</taxon>
        <taxon>Alphaproteobacteria</taxon>
        <taxon>Caulobacterales</taxon>
        <taxon>Caulobacteraceae</taxon>
        <taxon>Caulobacter</taxon>
    </lineage>
</organism>
<protein>
    <submittedName>
        <fullName evidence="3">Uncharacterized protein</fullName>
    </submittedName>
</protein>
<sequence length="254" mass="28951">MDVYEFVSADDLAQAPEDPTAAFAYFVGIAQRRLKESIRSYPDENDTWRMIQDDKFNFHNYVIGVAKAYKVDPFQDMEVPDPEGYDHTDIRRFETDLAHFMTQLVHGNAIRDRRDSVTIPDTLKDRLRSHVAALQTAIDNNDGLTEAKKVALHAKLREFLEALDSNRVPIWKLTTILVGAMSIGANVVQFIDSPSVQKVVTTMWTTIAEAKAASDEQRRLPSNEPPQILLPPRRPRPKLVRERFSADLDDEIPF</sequence>
<evidence type="ECO:0000256" key="1">
    <source>
        <dbReference type="SAM" id="MobiDB-lite"/>
    </source>
</evidence>
<feature type="compositionally biased region" description="Basic and acidic residues" evidence="1">
    <location>
        <begin position="212"/>
        <end position="221"/>
    </location>
</feature>
<evidence type="ECO:0000313" key="4">
    <source>
        <dbReference type="Proteomes" id="UP000234483"/>
    </source>
</evidence>
<evidence type="ECO:0000313" key="5">
    <source>
        <dbReference type="Proteomes" id="UP000281192"/>
    </source>
</evidence>
<reference evidence="3 4" key="1">
    <citation type="submission" date="2017-12" db="EMBL/GenBank/DDBJ databases">
        <title>The genome sequence of Caulobacter flavus CGMCC1 15093.</title>
        <authorList>
            <person name="Gao J."/>
            <person name="Mao X."/>
            <person name="Sun J."/>
        </authorList>
    </citation>
    <scope>NUCLEOTIDE SEQUENCE [LARGE SCALE GENOMIC DNA]</scope>
    <source>
        <strain evidence="3 4">CGMCC1 15093</strain>
    </source>
</reference>
<dbReference type="AlphaFoldDB" id="A0A2N5CZK5"/>
<dbReference type="RefSeq" id="WP_101711799.1">
    <property type="nucleotide sequence ID" value="NZ_CP026100.1"/>
</dbReference>
<feature type="region of interest" description="Disordered" evidence="1">
    <location>
        <begin position="212"/>
        <end position="254"/>
    </location>
</feature>
<reference evidence="2 5" key="2">
    <citation type="submission" date="2018-01" db="EMBL/GenBank/DDBJ databases">
        <title>Complete genome sequence of Caulobacter flavus RHGG3.</title>
        <authorList>
            <person name="Yang E."/>
        </authorList>
    </citation>
    <scope>NUCLEOTIDE SEQUENCE [LARGE SCALE GENOMIC DNA]</scope>
    <source>
        <strain evidence="2 5">RHGG3</strain>
    </source>
</reference>
<dbReference type="KEGG" id="cfh:C1707_01810"/>
<evidence type="ECO:0000313" key="2">
    <source>
        <dbReference type="EMBL" id="AYV45079.1"/>
    </source>
</evidence>
<gene>
    <name evidence="2" type="ORF">C1707_01810</name>
    <name evidence="3" type="ORF">CFHF_04360</name>
</gene>